<comment type="caution">
    <text evidence="5">The sequence shown here is derived from an EMBL/GenBank/DDBJ whole genome shotgun (WGS) entry which is preliminary data.</text>
</comment>
<keyword evidence="2" id="KW-0560">Oxidoreductase</keyword>
<dbReference type="GO" id="GO:0016491">
    <property type="term" value="F:oxidoreductase activity"/>
    <property type="evidence" value="ECO:0007669"/>
    <property type="project" value="UniProtKB-KW"/>
</dbReference>
<dbReference type="Pfam" id="PF12831">
    <property type="entry name" value="FAD_oxidored"/>
    <property type="match status" value="1"/>
</dbReference>
<keyword evidence="4" id="KW-0411">Iron-sulfur</keyword>
<dbReference type="EMBL" id="JAJEQM010000025">
    <property type="protein sequence ID" value="MCC2211748.1"/>
    <property type="molecule type" value="Genomic_DNA"/>
</dbReference>
<gene>
    <name evidence="5" type="ORF">LKE05_13250</name>
</gene>
<protein>
    <submittedName>
        <fullName evidence="5">FAD-dependent oxidoreductase</fullName>
    </submittedName>
</protein>
<dbReference type="RefSeq" id="WP_308457149.1">
    <property type="nucleotide sequence ID" value="NZ_JAJEQM010000025.1"/>
</dbReference>
<evidence type="ECO:0000313" key="5">
    <source>
        <dbReference type="EMBL" id="MCC2211748.1"/>
    </source>
</evidence>
<name>A0AAE3JA74_9FIRM</name>
<evidence type="ECO:0000256" key="4">
    <source>
        <dbReference type="ARBA" id="ARBA00023014"/>
    </source>
</evidence>
<keyword evidence="3" id="KW-0408">Iron</keyword>
<evidence type="ECO:0000256" key="1">
    <source>
        <dbReference type="ARBA" id="ARBA00022723"/>
    </source>
</evidence>
<dbReference type="GO" id="GO:0046872">
    <property type="term" value="F:metal ion binding"/>
    <property type="evidence" value="ECO:0007669"/>
    <property type="project" value="UniProtKB-KW"/>
</dbReference>
<keyword evidence="6" id="KW-1185">Reference proteome</keyword>
<dbReference type="PANTHER" id="PTHR43498">
    <property type="entry name" value="FERREDOXIN:COB-COM HETERODISULFIDE REDUCTASE SUBUNIT A"/>
    <property type="match status" value="1"/>
</dbReference>
<evidence type="ECO:0000256" key="3">
    <source>
        <dbReference type="ARBA" id="ARBA00023004"/>
    </source>
</evidence>
<dbReference type="InterPro" id="IPR039650">
    <property type="entry name" value="HdrA-like"/>
</dbReference>
<dbReference type="GO" id="GO:0051536">
    <property type="term" value="F:iron-sulfur cluster binding"/>
    <property type="evidence" value="ECO:0007669"/>
    <property type="project" value="UniProtKB-KW"/>
</dbReference>
<organism evidence="5 6">
    <name type="scientific">Hominilimicola fabiformis</name>
    <dbReference type="NCBI Taxonomy" id="2885356"/>
    <lineage>
        <taxon>Bacteria</taxon>
        <taxon>Bacillati</taxon>
        <taxon>Bacillota</taxon>
        <taxon>Clostridia</taxon>
        <taxon>Eubacteriales</taxon>
        <taxon>Oscillospiraceae</taxon>
        <taxon>Hominilimicola</taxon>
    </lineage>
</organism>
<dbReference type="PANTHER" id="PTHR43498:SF1">
    <property type="entry name" value="COB--COM HETERODISULFIDE REDUCTASE IRON-SULFUR SUBUNIT A"/>
    <property type="match status" value="1"/>
</dbReference>
<evidence type="ECO:0000313" key="6">
    <source>
        <dbReference type="Proteomes" id="UP001198242"/>
    </source>
</evidence>
<proteinExistence type="predicted"/>
<sequence length="1577" mass="179172">MSNNFNEYNCWDEWDEVDYGDTWDEYDNYTEWDEDDSPDHSDCYGYGVYSECRVEDSYDDSDIPPYVPGKQRLLDIATSHFQVDNYIFTYVIFDKSTNVMIAVTNQEEAFAKVTPVSAVEEINGEYYVDSAASVTFTEMERSIDRLRKKYSAAAEEDIQFISENKGTRVIYKGVYSFTYANQVICNSMAYAPLGATEYRHDYIKVQDLIEEETGAGYTVDYNPQTKETFARSKQGDLYYVSVAQDAVFCDDERYVYSSFDVQIQKLCTVSEWIMIHYNVAQADISVYSDRIVFTEEGGKTYKILVNDLPDYIVYDYDNYIPADATIEAVLDYKDVQGVPKNYYRVIAQIKSLTGLDATQDENNFIILCGKSFYIPNAVRFNGWIYAERKDVISALESNFVDIDNYFRSCGFYYGTDDNGHSYSASQYKAKSMWLLSKQLNITNRIRVNDTSGGNYFNLTTSTKNIEEAVESVFGKSASYLGAIAIESNTVKSYIEDKLYIRKERLSSNSTNLFINGKPYAISTLQTSFNSSTYYDKTKLLSAVKNLTPTISITKVETILNNGENYAYIAGNQAKITFTTSCLDHVAIGVQTDSETKWFHNTAPSSSMSMTVNLYKEGKCTLKVRGRTTIDPADVGLTSIPHSKDCEQTQVITVLHSIPNNMVYIIPYAQKQGCTVTDNNSNVVVKYQHRFYSNPETCTYYKSLSGEQAYKRQVSYTASGLYMNKETFRMDMDLDIINDSHNDRDWYLEKRIWRLWSQGKVASFSREQIDANGKKYFNVTMNGITRTIYKEPADNAFYAPLYKNTTRSTIRLVNNHLVMPESLMYLLFSDLSDIETYILNHYKITNPSENLKGQLNAMTLYDKKLNIDCITLDKKGDEVQLMATEDNTSYINHATVNDINSGMIEYRNRELKNVFDNLSKKRQELFHYNPVTNTVDFDGFEVDIPTLTLYPINKSNPTQDDYKSYLFASESDIQKIDTYRRIVVYGAGMGGVCAAYKAAQYAWSLEGFDNFEIMLINPVPVPKLGGIGTVGGQNLWDTRAWHSKFPYRGSLANVMSFDNSKGQITEDRYGTDDKAQSLRELLTPYNVKIYDQYDIAVNQLDVPVPVKQDENGNIMSLTIKRISRNDHGVIQYYGESQTINGDIFIDASEDGKLTKLTAHDSNGNPAYTRGRYDYPADILEPVEGAEDKAKMPAVTLMFKIAATKIVPVEYEDPGPNGHCERKFSDNTNSICTLFNCGNGMFEGDKYSPFYIHPETNVNIDNKMKKFNNTLANTRLMIKPTNSVWDGGTQTIAGKYDWWMNSLIIFGVDGSLHNRDNSNYEEVNDEDLLSDEILCDASHILSSDDAWRLARAFLNREKAKADAGQESLLDVYKSLGYIDAEFVTDEKGVVTGDILYVRETIHAVKDVEKIANGTENTNYEVTMRHCHYSYLDDEEYNTNKNQSIGLIYYNSDIHPFMQSNYIDNDNYISGYQSYRHIRKDMGEELADGSPIDPAYIPYSALTTKYVPNMLIPGYAVNASSFAWSEIRVLPNLCVLGDAAGIAAVTCLLSGDSAYGLKDINGVREVLKKYYAILDTDELN</sequence>
<evidence type="ECO:0000256" key="2">
    <source>
        <dbReference type="ARBA" id="ARBA00023002"/>
    </source>
</evidence>
<keyword evidence="1" id="KW-0479">Metal-binding</keyword>
<accession>A0AAE3JA74</accession>
<reference evidence="5 6" key="1">
    <citation type="submission" date="2021-10" db="EMBL/GenBank/DDBJ databases">
        <title>Anaerobic single-cell dispensing facilitates the cultivation of human gut bacteria.</title>
        <authorList>
            <person name="Afrizal A."/>
        </authorList>
    </citation>
    <scope>NUCLEOTIDE SEQUENCE [LARGE SCALE GENOMIC DNA]</scope>
    <source>
        <strain evidence="5 6">CLA-AA-H232</strain>
    </source>
</reference>
<dbReference type="Proteomes" id="UP001198242">
    <property type="component" value="Unassembled WGS sequence"/>
</dbReference>